<evidence type="ECO:0000313" key="4">
    <source>
        <dbReference type="WBParaSite" id="PSAMB.scaffold3272size18975.g20888.t1"/>
    </source>
</evidence>
<dbReference type="Gene3D" id="1.25.70.10">
    <property type="entry name" value="Transcription termination factor 3, mitochondrial"/>
    <property type="match status" value="1"/>
</dbReference>
<dbReference type="GO" id="GO:0003676">
    <property type="term" value="F:nucleic acid binding"/>
    <property type="evidence" value="ECO:0007669"/>
    <property type="project" value="InterPro"/>
</dbReference>
<dbReference type="AlphaFoldDB" id="A0A914W563"/>
<dbReference type="WBParaSite" id="PSAMB.scaffold3272size18975.g20888.t1">
    <property type="protein sequence ID" value="PSAMB.scaffold3272size18975.g20888.t1"/>
    <property type="gene ID" value="PSAMB.scaffold3272size18975.g20888"/>
</dbReference>
<keyword evidence="2" id="KW-0809">Transit peptide</keyword>
<keyword evidence="3" id="KW-1185">Reference proteome</keyword>
<comment type="similarity">
    <text evidence="1">Belongs to the mTERF family.</text>
</comment>
<evidence type="ECO:0000256" key="1">
    <source>
        <dbReference type="ARBA" id="ARBA00007692"/>
    </source>
</evidence>
<organism evidence="3 4">
    <name type="scientific">Plectus sambesii</name>
    <dbReference type="NCBI Taxonomy" id="2011161"/>
    <lineage>
        <taxon>Eukaryota</taxon>
        <taxon>Metazoa</taxon>
        <taxon>Ecdysozoa</taxon>
        <taxon>Nematoda</taxon>
        <taxon>Chromadorea</taxon>
        <taxon>Plectida</taxon>
        <taxon>Plectina</taxon>
        <taxon>Plectoidea</taxon>
        <taxon>Plectidae</taxon>
        <taxon>Plectus</taxon>
    </lineage>
</organism>
<sequence length="353" mass="40040">MRVAVVRLRLLHRAVGRCPQRPCSSTVDNRVTGAQQPSSPVDLLRQIVANLANAGHKMVLPESSEALEQLARPLSDLLASGAPVLFVQKTFSSNPALLKLTAKHTTQWTALMTMLMSSCALKADEALGMMNAYSDVLLQIGAEEIGRRTEAILSNGLSSSNMRSLILSCPEVLLTRDASSIVHLCESLRGFFSNLLMKQLLVSHPQVLLSNLEELQLKYEYVFFHMGIESTELLKCKEWITLTLDEIMERHQFLVRAGVYIYPDPKKPQLEQLNPELKQILDCSEKQLATSVAGVTFEEWNVFKLFWEREQRDKGDSEDENLPYPRIKPSQWKAFHRIRKPPMEKPSDHEFRQ</sequence>
<name>A0A914W563_9BILA</name>
<reference evidence="4" key="1">
    <citation type="submission" date="2022-11" db="UniProtKB">
        <authorList>
            <consortium name="WormBaseParasite"/>
        </authorList>
    </citation>
    <scope>IDENTIFICATION</scope>
</reference>
<evidence type="ECO:0000313" key="3">
    <source>
        <dbReference type="Proteomes" id="UP000887566"/>
    </source>
</evidence>
<dbReference type="InterPro" id="IPR038538">
    <property type="entry name" value="MTERF_sf"/>
</dbReference>
<proteinExistence type="inferred from homology"/>
<evidence type="ECO:0000256" key="2">
    <source>
        <dbReference type="ARBA" id="ARBA00022946"/>
    </source>
</evidence>
<dbReference type="Proteomes" id="UP000887566">
    <property type="component" value="Unplaced"/>
</dbReference>
<dbReference type="Pfam" id="PF02536">
    <property type="entry name" value="mTERF"/>
    <property type="match status" value="1"/>
</dbReference>
<accession>A0A914W563</accession>
<dbReference type="InterPro" id="IPR003690">
    <property type="entry name" value="MTERF"/>
</dbReference>
<protein>
    <submittedName>
        <fullName evidence="4">Uncharacterized protein</fullName>
    </submittedName>
</protein>